<dbReference type="InterPro" id="IPR039422">
    <property type="entry name" value="MarR/SlyA-like"/>
</dbReference>
<dbReference type="GO" id="GO:0003700">
    <property type="term" value="F:DNA-binding transcription factor activity"/>
    <property type="evidence" value="ECO:0007669"/>
    <property type="project" value="InterPro"/>
</dbReference>
<protein>
    <submittedName>
        <fullName evidence="2">DNA-binding MarR family transcriptional regulator</fullName>
    </submittedName>
</protein>
<dbReference type="SMART" id="SM00347">
    <property type="entry name" value="HTH_MARR"/>
    <property type="match status" value="1"/>
</dbReference>
<comment type="caution">
    <text evidence="2">The sequence shown here is derived from an EMBL/GenBank/DDBJ whole genome shotgun (WGS) entry which is preliminary data.</text>
</comment>
<dbReference type="SUPFAM" id="SSF46785">
    <property type="entry name" value="Winged helix' DNA-binding domain"/>
    <property type="match status" value="1"/>
</dbReference>
<dbReference type="GO" id="GO:0003677">
    <property type="term" value="F:DNA binding"/>
    <property type="evidence" value="ECO:0007669"/>
    <property type="project" value="UniProtKB-KW"/>
</dbReference>
<name>A0A840FYV6_9BURK</name>
<dbReference type="RefSeq" id="WP_184642642.1">
    <property type="nucleotide sequence ID" value="NZ_JACIFZ010000017.1"/>
</dbReference>
<keyword evidence="2" id="KW-0238">DNA-binding</keyword>
<dbReference type="PANTHER" id="PTHR33164">
    <property type="entry name" value="TRANSCRIPTIONAL REGULATOR, MARR FAMILY"/>
    <property type="match status" value="1"/>
</dbReference>
<dbReference type="Proteomes" id="UP000524450">
    <property type="component" value="Unassembled WGS sequence"/>
</dbReference>
<dbReference type="Gene3D" id="1.10.10.10">
    <property type="entry name" value="Winged helix-like DNA-binding domain superfamily/Winged helix DNA-binding domain"/>
    <property type="match status" value="1"/>
</dbReference>
<feature type="domain" description="HTH marR-type" evidence="1">
    <location>
        <begin position="32"/>
        <end position="164"/>
    </location>
</feature>
<proteinExistence type="predicted"/>
<reference evidence="2 3" key="1">
    <citation type="submission" date="2020-08" db="EMBL/GenBank/DDBJ databases">
        <title>Genomic Encyclopedia of Type Strains, Phase IV (KMG-V): Genome sequencing to study the core and pangenomes of soil and plant-associated prokaryotes.</title>
        <authorList>
            <person name="Whitman W."/>
        </authorList>
    </citation>
    <scope>NUCLEOTIDE SEQUENCE [LARGE SCALE GENOMIC DNA]</scope>
    <source>
        <strain evidence="2 3">34/80</strain>
    </source>
</reference>
<dbReference type="InterPro" id="IPR036390">
    <property type="entry name" value="WH_DNA-bd_sf"/>
</dbReference>
<dbReference type="PANTHER" id="PTHR33164:SF44">
    <property type="entry name" value="TRANSCRIPTIONAL REGULATORY PROTEIN"/>
    <property type="match status" value="1"/>
</dbReference>
<dbReference type="AlphaFoldDB" id="A0A840FYV6"/>
<accession>A0A840FYV6</accession>
<sequence>MPKTSSKPIHLPNPAFELPRVARAGMRELHPQDGALLLMHFAFRGLVIKADAFLAEHGLSRVHHRLLYAVARAEGISIGQLIELLGVTKQAMHRPLKFLQDTGYVVAERDANEHRSKRLRLTALGARIEKLASKHEREAMESALQTVSPNEQDAWRKVMTALARLA</sequence>
<dbReference type="InterPro" id="IPR000835">
    <property type="entry name" value="HTH_MarR-typ"/>
</dbReference>
<gene>
    <name evidence="2" type="ORF">GGD71_006755</name>
</gene>
<organism evidence="2 3">
    <name type="scientific">Variovorax guangxiensis</name>
    <dbReference type="NCBI Taxonomy" id="1775474"/>
    <lineage>
        <taxon>Bacteria</taxon>
        <taxon>Pseudomonadati</taxon>
        <taxon>Pseudomonadota</taxon>
        <taxon>Betaproteobacteria</taxon>
        <taxon>Burkholderiales</taxon>
        <taxon>Comamonadaceae</taxon>
        <taxon>Variovorax</taxon>
    </lineage>
</organism>
<evidence type="ECO:0000313" key="3">
    <source>
        <dbReference type="Proteomes" id="UP000524450"/>
    </source>
</evidence>
<dbReference type="InterPro" id="IPR036388">
    <property type="entry name" value="WH-like_DNA-bd_sf"/>
</dbReference>
<dbReference type="PROSITE" id="PS50995">
    <property type="entry name" value="HTH_MARR_2"/>
    <property type="match status" value="1"/>
</dbReference>
<dbReference type="GO" id="GO:0006950">
    <property type="term" value="P:response to stress"/>
    <property type="evidence" value="ECO:0007669"/>
    <property type="project" value="TreeGrafter"/>
</dbReference>
<dbReference type="EMBL" id="JACIFZ010000017">
    <property type="protein sequence ID" value="MBB4225942.1"/>
    <property type="molecule type" value="Genomic_DNA"/>
</dbReference>
<evidence type="ECO:0000313" key="2">
    <source>
        <dbReference type="EMBL" id="MBB4225942.1"/>
    </source>
</evidence>
<evidence type="ECO:0000259" key="1">
    <source>
        <dbReference type="PROSITE" id="PS50995"/>
    </source>
</evidence>
<dbReference type="Pfam" id="PF12802">
    <property type="entry name" value="MarR_2"/>
    <property type="match status" value="1"/>
</dbReference>